<reference evidence="10" key="3">
    <citation type="submission" date="2022-09" db="EMBL/GenBank/DDBJ databases">
        <title>Complete genome sequence of Vulcanisaeta souniana.</title>
        <authorList>
            <person name="Kato S."/>
            <person name="Itoh T."/>
            <person name="Ohkuma M."/>
        </authorList>
    </citation>
    <scope>NUCLEOTIDE SEQUENCE [LARGE SCALE GENOMIC DNA]</scope>
    <source>
        <strain evidence="10">JCM 11219</strain>
    </source>
</reference>
<dbReference type="OrthoDB" id="24876at2157"/>
<dbReference type="Gene3D" id="3.40.50.720">
    <property type="entry name" value="NAD(P)-binding Rossmann-like Domain"/>
    <property type="match status" value="1"/>
</dbReference>
<evidence type="ECO:0000259" key="6">
    <source>
        <dbReference type="Pfam" id="PF00724"/>
    </source>
</evidence>
<reference evidence="8" key="1">
    <citation type="journal article" date="2014" name="Int. J. Syst. Evol. Microbiol.">
        <title>Complete genome sequence of Corynebacterium casei LMG S-19264T (=DSM 44701T), isolated from a smear-ripened cheese.</title>
        <authorList>
            <consortium name="US DOE Joint Genome Institute (JGI-PGF)"/>
            <person name="Walter F."/>
            <person name="Albersmeier A."/>
            <person name="Kalinowski J."/>
            <person name="Ruckert C."/>
        </authorList>
    </citation>
    <scope>NUCLEOTIDE SEQUENCE</scope>
    <source>
        <strain evidence="8">JCM 11219</strain>
    </source>
</reference>
<evidence type="ECO:0000256" key="1">
    <source>
        <dbReference type="ARBA" id="ARBA00001917"/>
    </source>
</evidence>
<keyword evidence="2" id="KW-0285">Flavoprotein</keyword>
<gene>
    <name evidence="8" type="ORF">GCM10007112_18170</name>
    <name evidence="7" type="ORF">Vsou_19230</name>
</gene>
<dbReference type="SUPFAM" id="SSF51971">
    <property type="entry name" value="Nucleotide-binding domain"/>
    <property type="match status" value="1"/>
</dbReference>
<dbReference type="CDD" id="cd02803">
    <property type="entry name" value="OYE_like_FMN_family"/>
    <property type="match status" value="1"/>
</dbReference>
<dbReference type="Pfam" id="PF13450">
    <property type="entry name" value="NAD_binding_8"/>
    <property type="match status" value="1"/>
</dbReference>
<dbReference type="PANTHER" id="PTHR43303">
    <property type="entry name" value="NADPH DEHYDROGENASE C23G7.10C-RELATED"/>
    <property type="match status" value="1"/>
</dbReference>
<dbReference type="InterPro" id="IPR013785">
    <property type="entry name" value="Aldolase_TIM"/>
</dbReference>
<evidence type="ECO:0000313" key="9">
    <source>
        <dbReference type="Proteomes" id="UP000657075"/>
    </source>
</evidence>
<evidence type="ECO:0000256" key="2">
    <source>
        <dbReference type="ARBA" id="ARBA00022630"/>
    </source>
</evidence>
<reference evidence="8" key="2">
    <citation type="submission" date="2020-09" db="EMBL/GenBank/DDBJ databases">
        <authorList>
            <person name="Sun Q."/>
            <person name="Ohkuma M."/>
        </authorList>
    </citation>
    <scope>NUCLEOTIDE SEQUENCE</scope>
    <source>
        <strain evidence="8">JCM 11219</strain>
    </source>
</reference>
<evidence type="ECO:0000256" key="5">
    <source>
        <dbReference type="ARBA" id="ARBA00023002"/>
    </source>
</evidence>
<dbReference type="Pfam" id="PF00724">
    <property type="entry name" value="Oxidored_FMN"/>
    <property type="match status" value="1"/>
</dbReference>
<dbReference type="PANTHER" id="PTHR43303:SF4">
    <property type="entry name" value="NADPH DEHYDROGENASE C23G7.10C-RELATED"/>
    <property type="match status" value="1"/>
</dbReference>
<keyword evidence="5" id="KW-0560">Oxidoreductase</keyword>
<dbReference type="GO" id="GO:0003959">
    <property type="term" value="F:NADPH dehydrogenase activity"/>
    <property type="evidence" value="ECO:0007669"/>
    <property type="project" value="InterPro"/>
</dbReference>
<accession>A0A830EKY2</accession>
<feature type="domain" description="NADH:flavin oxidoreductase/NADH oxidase N-terminal" evidence="6">
    <location>
        <begin position="5"/>
        <end position="318"/>
    </location>
</feature>
<sequence>MSFNKLFEQITVGGVELSNRIAMSPMATNLATPEGYPTEELVMYYVRRASAGLIITEYTYVNRVDARGTPNQLGLYSDDLIPKFARLTEAIHNAGTKVFVQLVHVGRKTRRDLIWSNTPIAPSNVPLLDPVREMSEDDINRVINDFVKAAIRAERSGFDGIELHGAHGYLIAQFLSPAVNKRNDRYRDGVVFLEELIKEVRNAVSIPIGLRISVTEFDGEGLTPEVVARIIRRVEGLLDYVHLSAGRDGPLGSSMPFYYKRPSFIDEARVVRAVTKLPLFLVGSISTPKDAERVLEVADVVVLGRQLLADPDWPIKVRLSMPIRPCIRCNQSCRLLATREVRCDVNPELGWELLPLPFNGSGEVIVVGGGLMGMETARVLALRGFDVRLYEKSDRLGGQLNEIRDPYKRAELMRLMDYYERELKRLGVKVYLDMEFKDDGDNVIYAVPKERQPEFRDYRGLRILLDSNLYAYQDYVFEWARYNEVYVTENVFRDLDRARAYLLMERYRELGVEFVGSQNSVKADVVINGVYRNQPSIGKTIASGYWLGRTYGRVN</sequence>
<keyword evidence="3" id="KW-0288">FMN</keyword>
<dbReference type="Proteomes" id="UP001060771">
    <property type="component" value="Chromosome"/>
</dbReference>
<dbReference type="RefSeq" id="WP_188603659.1">
    <property type="nucleotide sequence ID" value="NZ_AP026830.1"/>
</dbReference>
<name>A0A830EKY2_9CREN</name>
<dbReference type="GeneID" id="76207462"/>
<dbReference type="InterPro" id="IPR044152">
    <property type="entry name" value="YqjM-like"/>
</dbReference>
<dbReference type="GO" id="GO:0050661">
    <property type="term" value="F:NADP binding"/>
    <property type="evidence" value="ECO:0007669"/>
    <property type="project" value="InterPro"/>
</dbReference>
<dbReference type="SUPFAM" id="SSF51395">
    <property type="entry name" value="FMN-linked oxidoreductases"/>
    <property type="match status" value="1"/>
</dbReference>
<protein>
    <submittedName>
        <fullName evidence="8">NADH oxidase</fullName>
    </submittedName>
</protein>
<dbReference type="Gene3D" id="3.20.20.70">
    <property type="entry name" value="Aldolase class I"/>
    <property type="match status" value="1"/>
</dbReference>
<organism evidence="8 9">
    <name type="scientific">Vulcanisaeta souniana JCM 11219</name>
    <dbReference type="NCBI Taxonomy" id="1293586"/>
    <lineage>
        <taxon>Archaea</taxon>
        <taxon>Thermoproteota</taxon>
        <taxon>Thermoprotei</taxon>
        <taxon>Thermoproteales</taxon>
        <taxon>Thermoproteaceae</taxon>
        <taxon>Vulcanisaeta</taxon>
    </lineage>
</organism>
<evidence type="ECO:0000313" key="8">
    <source>
        <dbReference type="EMBL" id="GGI81823.1"/>
    </source>
</evidence>
<dbReference type="Proteomes" id="UP000657075">
    <property type="component" value="Unassembled WGS sequence"/>
</dbReference>
<dbReference type="GO" id="GO:0010181">
    <property type="term" value="F:FMN binding"/>
    <property type="evidence" value="ECO:0007669"/>
    <property type="project" value="InterPro"/>
</dbReference>
<comment type="cofactor">
    <cofactor evidence="1">
        <name>FMN</name>
        <dbReference type="ChEBI" id="CHEBI:58210"/>
    </cofactor>
</comment>
<dbReference type="AlphaFoldDB" id="A0A830EKY2"/>
<dbReference type="EMBL" id="AP026830">
    <property type="protein sequence ID" value="BDR92830.1"/>
    <property type="molecule type" value="Genomic_DNA"/>
</dbReference>
<evidence type="ECO:0000256" key="3">
    <source>
        <dbReference type="ARBA" id="ARBA00022643"/>
    </source>
</evidence>
<evidence type="ECO:0000313" key="7">
    <source>
        <dbReference type="EMBL" id="BDR92830.1"/>
    </source>
</evidence>
<evidence type="ECO:0000256" key="4">
    <source>
        <dbReference type="ARBA" id="ARBA00022857"/>
    </source>
</evidence>
<evidence type="ECO:0000313" key="10">
    <source>
        <dbReference type="Proteomes" id="UP001060771"/>
    </source>
</evidence>
<dbReference type="InterPro" id="IPR001155">
    <property type="entry name" value="OxRdtase_FMN_N"/>
</dbReference>
<reference evidence="7" key="4">
    <citation type="journal article" date="2023" name="Microbiol. Resour. Announc.">
        <title>Complete Genome Sequence of Vulcanisaeta souniana Strain IC-059, a Hyperthermophilic Archaeon Isolated from Hot Spring Water in Japan.</title>
        <authorList>
            <person name="Kato S."/>
            <person name="Itoh T."/>
            <person name="Wu L."/>
            <person name="Ma J."/>
            <person name="Ohkuma M."/>
        </authorList>
    </citation>
    <scope>NUCLEOTIDE SEQUENCE</scope>
    <source>
        <strain evidence="7">JCM 11219</strain>
    </source>
</reference>
<proteinExistence type="predicted"/>
<dbReference type="EMBL" id="BMNM01000008">
    <property type="protein sequence ID" value="GGI81823.1"/>
    <property type="molecule type" value="Genomic_DNA"/>
</dbReference>
<keyword evidence="4" id="KW-0521">NADP</keyword>
<keyword evidence="10" id="KW-1185">Reference proteome</keyword>